<dbReference type="Pfam" id="PF01494">
    <property type="entry name" value="FAD_binding_3"/>
    <property type="match status" value="1"/>
</dbReference>
<organism evidence="8 9">
    <name type="scientific">Collybiopsis confluens</name>
    <dbReference type="NCBI Taxonomy" id="2823264"/>
    <lineage>
        <taxon>Eukaryota</taxon>
        <taxon>Fungi</taxon>
        <taxon>Dikarya</taxon>
        <taxon>Basidiomycota</taxon>
        <taxon>Agaricomycotina</taxon>
        <taxon>Agaricomycetes</taxon>
        <taxon>Agaricomycetidae</taxon>
        <taxon>Agaricales</taxon>
        <taxon>Marasmiineae</taxon>
        <taxon>Omphalotaceae</taxon>
        <taxon>Collybiopsis</taxon>
    </lineage>
</organism>
<keyword evidence="2" id="KW-0274">FAD</keyword>
<evidence type="ECO:0000313" key="7">
    <source>
        <dbReference type="EMBL" id="KAF5346035.1"/>
    </source>
</evidence>
<dbReference type="Pfam" id="PF13450">
    <property type="entry name" value="NAD_binding_8"/>
    <property type="match status" value="1"/>
</dbReference>
<evidence type="ECO:0000256" key="4">
    <source>
        <dbReference type="ARBA" id="ARBA00023033"/>
    </source>
</evidence>
<dbReference type="EMBL" id="JAACJN010000362">
    <property type="protein sequence ID" value="KAF5346035.1"/>
    <property type="molecule type" value="Genomic_DNA"/>
</dbReference>
<keyword evidence="3" id="KW-0560">Oxidoreductase</keyword>
<accession>A0A8H5MGD4</accession>
<dbReference type="GO" id="GO:0004497">
    <property type="term" value="F:monooxygenase activity"/>
    <property type="evidence" value="ECO:0007669"/>
    <property type="project" value="UniProtKB-KW"/>
</dbReference>
<evidence type="ECO:0000256" key="3">
    <source>
        <dbReference type="ARBA" id="ARBA00023002"/>
    </source>
</evidence>
<evidence type="ECO:0000313" key="8">
    <source>
        <dbReference type="EMBL" id="KAF5392962.1"/>
    </source>
</evidence>
<dbReference type="EMBL" id="JAACJN010000003">
    <property type="protein sequence ID" value="KAF5392962.1"/>
    <property type="molecule type" value="Genomic_DNA"/>
</dbReference>
<dbReference type="OrthoDB" id="655030at2759"/>
<dbReference type="InterPro" id="IPR036188">
    <property type="entry name" value="FAD/NAD-bd_sf"/>
</dbReference>
<evidence type="ECO:0000256" key="2">
    <source>
        <dbReference type="ARBA" id="ARBA00022827"/>
    </source>
</evidence>
<dbReference type="PANTHER" id="PTHR47178">
    <property type="entry name" value="MONOOXYGENASE, FAD-BINDING"/>
    <property type="match status" value="1"/>
</dbReference>
<evidence type="ECO:0000313" key="9">
    <source>
        <dbReference type="Proteomes" id="UP000518752"/>
    </source>
</evidence>
<dbReference type="AlphaFoldDB" id="A0A8H5MGD4"/>
<dbReference type="GO" id="GO:0071949">
    <property type="term" value="F:FAD binding"/>
    <property type="evidence" value="ECO:0007669"/>
    <property type="project" value="InterPro"/>
</dbReference>
<keyword evidence="1" id="KW-0285">Flavoprotein</keyword>
<dbReference type="SUPFAM" id="SSF51905">
    <property type="entry name" value="FAD/NAD(P)-binding domain"/>
    <property type="match status" value="1"/>
</dbReference>
<keyword evidence="9" id="KW-1185">Reference proteome</keyword>
<dbReference type="Proteomes" id="UP000518752">
    <property type="component" value="Unassembled WGS sequence"/>
</dbReference>
<sequence>MRMARSNQVRHVTIFPLFLNIMPQTPRVLVVGAGVGGLTLAQGLVKHGIKVTVFERDASSSFRAQGYRFRVNPNGSAALKYLLRHDLFTQFERSAAISRLGGTRMKYDGTVLSTGEGFGAIAAAMGRRPGPSPPGGQGTGSPAASTGTHDGVYTVDRTLFRALLLQNLDIRFGKQITKYILDCPSPGNVTIHFNDGSSETGDFLVGAEGLRSIIRKQLLPNHLPVDTTGRVIYGKTLITPQLLEQFPKELQNWMSMTIDDTGTKSMSLLTEPIRFSDEARAYSAQVLPQASKDYIYWASFRFRPLMTVLTGSAEGFGLLDSDFLHLTPSQTAAHTLKITEKWAPAIRRLLELQSVDEAAPLRICSVKPSIPKWEPSSMITLLGDAVHVMSPTGGVGANTALRDSAALCEALRRAIVDGEGKVDRKDIEKYEADMRFYAGEAVAMSQQGGANMYGQPTFEECEVVDWL</sequence>
<name>A0A8H5MGD4_9AGAR</name>
<feature type="domain" description="FAD-binding" evidence="6">
    <location>
        <begin position="380"/>
        <end position="439"/>
    </location>
</feature>
<comment type="caution">
    <text evidence="8">The sequence shown here is derived from an EMBL/GenBank/DDBJ whole genome shotgun (WGS) entry which is preliminary data.</text>
</comment>
<evidence type="ECO:0000259" key="6">
    <source>
        <dbReference type="Pfam" id="PF01494"/>
    </source>
</evidence>
<reference evidence="8 9" key="1">
    <citation type="journal article" date="2020" name="ISME J.">
        <title>Uncovering the hidden diversity of litter-decomposition mechanisms in mushroom-forming fungi.</title>
        <authorList>
            <person name="Floudas D."/>
            <person name="Bentzer J."/>
            <person name="Ahren D."/>
            <person name="Johansson T."/>
            <person name="Persson P."/>
            <person name="Tunlid A."/>
        </authorList>
    </citation>
    <scope>NUCLEOTIDE SEQUENCE [LARGE SCALE GENOMIC DNA]</scope>
    <source>
        <strain evidence="8 9">CBS 406.79</strain>
    </source>
</reference>
<evidence type="ECO:0000256" key="5">
    <source>
        <dbReference type="SAM" id="MobiDB-lite"/>
    </source>
</evidence>
<feature type="region of interest" description="Disordered" evidence="5">
    <location>
        <begin position="124"/>
        <end position="148"/>
    </location>
</feature>
<keyword evidence="4" id="KW-0503">Monooxygenase</keyword>
<dbReference type="PRINTS" id="PR00420">
    <property type="entry name" value="RNGMNOXGNASE"/>
</dbReference>
<protein>
    <recommendedName>
        <fullName evidence="6">FAD-binding domain-containing protein</fullName>
    </recommendedName>
</protein>
<proteinExistence type="predicted"/>
<dbReference type="Gene3D" id="3.50.50.60">
    <property type="entry name" value="FAD/NAD(P)-binding domain"/>
    <property type="match status" value="1"/>
</dbReference>
<evidence type="ECO:0000256" key="1">
    <source>
        <dbReference type="ARBA" id="ARBA00022630"/>
    </source>
</evidence>
<dbReference type="PANTHER" id="PTHR47178:SF5">
    <property type="entry name" value="FAD-BINDING DOMAIN-CONTAINING PROTEIN"/>
    <property type="match status" value="1"/>
</dbReference>
<dbReference type="InterPro" id="IPR002938">
    <property type="entry name" value="FAD-bd"/>
</dbReference>
<gene>
    <name evidence="8" type="ORF">D9757_001253</name>
    <name evidence="7" type="ORF">D9757_014275</name>
</gene>